<gene>
    <name evidence="2" type="ORF">BSQ44_00680</name>
</gene>
<reference evidence="3" key="1">
    <citation type="submission" date="2016-11" db="EMBL/GenBank/DDBJ databases">
        <title>Mesorhizobium oceanicum sp. nov., isolated from deep seawater in South China Sea.</title>
        <authorList>
            <person name="Fu G.-Y."/>
        </authorList>
    </citation>
    <scope>NUCLEOTIDE SEQUENCE [LARGE SCALE GENOMIC DNA]</scope>
    <source>
        <strain evidence="3">B7</strain>
    </source>
</reference>
<evidence type="ECO:0000256" key="1">
    <source>
        <dbReference type="SAM" id="SignalP"/>
    </source>
</evidence>
<feature type="signal peptide" evidence="1">
    <location>
        <begin position="1"/>
        <end position="32"/>
    </location>
</feature>
<protein>
    <submittedName>
        <fullName evidence="2">Uncharacterized protein</fullName>
    </submittedName>
</protein>
<dbReference type="AlphaFoldDB" id="A0A1L3SKZ3"/>
<dbReference type="STRING" id="1670800.BSQ44_00680"/>
<organism evidence="2 3">
    <name type="scientific">Aquibium oceanicum</name>
    <dbReference type="NCBI Taxonomy" id="1670800"/>
    <lineage>
        <taxon>Bacteria</taxon>
        <taxon>Pseudomonadati</taxon>
        <taxon>Pseudomonadota</taxon>
        <taxon>Alphaproteobacteria</taxon>
        <taxon>Hyphomicrobiales</taxon>
        <taxon>Phyllobacteriaceae</taxon>
        <taxon>Aquibium</taxon>
    </lineage>
</organism>
<proteinExistence type="predicted"/>
<dbReference type="Proteomes" id="UP000182840">
    <property type="component" value="Chromosome"/>
</dbReference>
<sequence length="125" mass="13214">MRLKLKTIIGGLCGVVLAATAGSLATSTAALAGGLHDHVYADSFGNLIIRSPGGYKRIVVGQGHLAQELAAYTRTGSADVVYLDEADEAYGYERPCRAPGVLVHGRSYMYGLADNVVPVLRHPCR</sequence>
<dbReference type="OrthoDB" id="8115733at2"/>
<dbReference type="EMBL" id="CP018171">
    <property type="protein sequence ID" value="APH70058.1"/>
    <property type="molecule type" value="Genomic_DNA"/>
</dbReference>
<accession>A0A1L3SKZ3</accession>
<evidence type="ECO:0000313" key="2">
    <source>
        <dbReference type="EMBL" id="APH70058.1"/>
    </source>
</evidence>
<keyword evidence="3" id="KW-1185">Reference proteome</keyword>
<keyword evidence="1" id="KW-0732">Signal</keyword>
<dbReference type="RefSeq" id="WP_072601471.1">
    <property type="nucleotide sequence ID" value="NZ_CP018171.1"/>
</dbReference>
<evidence type="ECO:0000313" key="3">
    <source>
        <dbReference type="Proteomes" id="UP000182840"/>
    </source>
</evidence>
<dbReference type="KEGG" id="meso:BSQ44_00680"/>
<name>A0A1L3SKZ3_9HYPH</name>
<feature type="chain" id="PRO_5012792374" evidence="1">
    <location>
        <begin position="33"/>
        <end position="125"/>
    </location>
</feature>